<feature type="binding site" evidence="13">
    <location>
        <position position="121"/>
    </location>
    <ligand>
        <name>FAD</name>
        <dbReference type="ChEBI" id="CHEBI:57692"/>
    </ligand>
</feature>
<organism evidence="17">
    <name type="scientific">Eucalyptus grandis</name>
    <name type="common">Flooded gum</name>
    <dbReference type="NCBI Taxonomy" id="71139"/>
    <lineage>
        <taxon>Eukaryota</taxon>
        <taxon>Viridiplantae</taxon>
        <taxon>Streptophyta</taxon>
        <taxon>Embryophyta</taxon>
        <taxon>Tracheophyta</taxon>
        <taxon>Spermatophyta</taxon>
        <taxon>Magnoliopsida</taxon>
        <taxon>eudicotyledons</taxon>
        <taxon>Gunneridae</taxon>
        <taxon>Pentapetalae</taxon>
        <taxon>rosids</taxon>
        <taxon>malvids</taxon>
        <taxon>Myrtales</taxon>
        <taxon>Myrtaceae</taxon>
        <taxon>Myrtoideae</taxon>
        <taxon>Eucalypteae</taxon>
        <taxon>Eucalyptus</taxon>
    </lineage>
</organism>
<keyword evidence="6" id="KW-1000">Mitochondrion outer membrane</keyword>
<feature type="transmembrane region" description="Helical" evidence="15">
    <location>
        <begin position="20"/>
        <end position="39"/>
    </location>
</feature>
<dbReference type="PRINTS" id="PR00371">
    <property type="entry name" value="FPNCR"/>
</dbReference>
<evidence type="ECO:0000256" key="15">
    <source>
        <dbReference type="SAM" id="Phobius"/>
    </source>
</evidence>
<dbReference type="Gene3D" id="2.40.30.10">
    <property type="entry name" value="Translation factors"/>
    <property type="match status" value="1"/>
</dbReference>
<evidence type="ECO:0000256" key="3">
    <source>
        <dbReference type="ARBA" id="ARBA00006105"/>
    </source>
</evidence>
<feature type="binding site" evidence="13">
    <location>
        <position position="123"/>
    </location>
    <ligand>
        <name>FAD</name>
        <dbReference type="ChEBI" id="CHEBI:57692"/>
    </ligand>
</feature>
<evidence type="ECO:0000259" key="16">
    <source>
        <dbReference type="PROSITE" id="PS51384"/>
    </source>
</evidence>
<sequence>MSFFGFTEKRIPKFIRDHPYPIGVATALGAIFLSAVYTYKRRRSKGCLDPTEFKEFRLIKKTQISPDTARFKFALPTPTSVLGLPVGQYVLCKGKDSDGEDVVRPYAPITGDSDLGYFELVVKMYPGGAMSRNFMELREGDYLPVKGPKGTYRYKPGQVRAFGMITGGSGISPIFQIIRAILKNPKDKTKVHLIYGNRTANDILLKEDLDGFAEQFPNRFTVYYVVSEVSEKIQIASKFSL</sequence>
<dbReference type="AlphaFoldDB" id="A0A059BGA2"/>
<feature type="domain" description="FAD-binding FR-type" evidence="16">
    <location>
        <begin position="51"/>
        <end position="155"/>
    </location>
</feature>
<dbReference type="InterPro" id="IPR017927">
    <property type="entry name" value="FAD-bd_FR_type"/>
</dbReference>
<evidence type="ECO:0000256" key="7">
    <source>
        <dbReference type="ARBA" id="ARBA00022827"/>
    </source>
</evidence>
<name>A0A059BGA2_EUCGR</name>
<keyword evidence="12 15" id="KW-0472">Membrane</keyword>
<dbReference type="InterPro" id="IPR001709">
    <property type="entry name" value="Flavoprot_Pyr_Nucl_cyt_Rdtase"/>
</dbReference>
<dbReference type="PANTHER" id="PTHR19370:SF200">
    <property type="entry name" value="NADH-CYTOCHROME B5 REDUCTASE"/>
    <property type="match status" value="1"/>
</dbReference>
<feature type="binding site" evidence="13">
    <location>
        <position position="105"/>
    </location>
    <ligand>
        <name>FAD</name>
        <dbReference type="ChEBI" id="CHEBI:57692"/>
    </ligand>
</feature>
<keyword evidence="11" id="KW-0496">Mitochondrion</keyword>
<dbReference type="EMBL" id="KK198759">
    <property type="protein sequence ID" value="KCW65143.1"/>
    <property type="molecule type" value="Genomic_DNA"/>
</dbReference>
<dbReference type="PROSITE" id="PS51384">
    <property type="entry name" value="FAD_FR"/>
    <property type="match status" value="1"/>
</dbReference>
<dbReference type="InterPro" id="IPR001433">
    <property type="entry name" value="OxRdtase_FAD/NAD-bd"/>
</dbReference>
<feature type="binding site" evidence="13">
    <location>
        <position position="106"/>
    </location>
    <ligand>
        <name>FAD</name>
        <dbReference type="ChEBI" id="CHEBI:57692"/>
    </ligand>
</feature>
<dbReference type="InterPro" id="IPR017938">
    <property type="entry name" value="Riboflavin_synthase-like_b-brl"/>
</dbReference>
<comment type="similarity">
    <text evidence="3 14">Belongs to the flavoprotein pyridine nucleotide cytochrome reductase family.</text>
</comment>
<keyword evidence="9 14" id="KW-0560">Oxidoreductase</keyword>
<comment type="cofactor">
    <cofactor evidence="1 13 14">
        <name>FAD</name>
        <dbReference type="ChEBI" id="CHEBI:57692"/>
    </cofactor>
</comment>
<evidence type="ECO:0000256" key="10">
    <source>
        <dbReference type="ARBA" id="ARBA00023027"/>
    </source>
</evidence>
<comment type="subcellular location">
    <subcellularLocation>
        <location evidence="2">Mitochondrion outer membrane</location>
    </subcellularLocation>
</comment>
<reference evidence="17" key="1">
    <citation type="submission" date="2013-07" db="EMBL/GenBank/DDBJ databases">
        <title>The genome of Eucalyptus grandis.</title>
        <authorList>
            <person name="Schmutz J."/>
            <person name="Hayes R."/>
            <person name="Myburg A."/>
            <person name="Tuskan G."/>
            <person name="Grattapaglia D."/>
            <person name="Rokhsar D.S."/>
        </authorList>
    </citation>
    <scope>NUCLEOTIDE SEQUENCE</scope>
    <source>
        <tissue evidence="17">Leaf extractions</tissue>
    </source>
</reference>
<keyword evidence="7 13" id="KW-0274">FAD</keyword>
<dbReference type="InParanoid" id="A0A059BGA2"/>
<dbReference type="Pfam" id="PF00175">
    <property type="entry name" value="NAD_binding_1"/>
    <property type="match status" value="1"/>
</dbReference>
<dbReference type="Gene3D" id="3.40.50.80">
    <property type="entry name" value="Nucleotide-binding domain of ferredoxin-NADP reductase (FNR) module"/>
    <property type="match status" value="1"/>
</dbReference>
<comment type="catalytic activity">
    <reaction evidence="14">
        <text>2 Fe(III)-[cytochrome b5] + NADH = 2 Fe(II)-[cytochrome b5] + NAD(+) + H(+)</text>
        <dbReference type="Rhea" id="RHEA:46680"/>
        <dbReference type="Rhea" id="RHEA-COMP:10438"/>
        <dbReference type="Rhea" id="RHEA-COMP:10439"/>
        <dbReference type="ChEBI" id="CHEBI:15378"/>
        <dbReference type="ChEBI" id="CHEBI:29033"/>
        <dbReference type="ChEBI" id="CHEBI:29034"/>
        <dbReference type="ChEBI" id="CHEBI:57540"/>
        <dbReference type="ChEBI" id="CHEBI:57945"/>
        <dbReference type="EC" id="1.6.2.2"/>
    </reaction>
</comment>
<dbReference type="InterPro" id="IPR008333">
    <property type="entry name" value="Cbr1-like_FAD-bd_dom"/>
</dbReference>
<dbReference type="FunFam" id="2.40.30.10:FF:000032">
    <property type="entry name" value="NADH-cytochrome b5 reductase"/>
    <property type="match status" value="1"/>
</dbReference>
<evidence type="ECO:0000256" key="4">
    <source>
        <dbReference type="ARBA" id="ARBA00022630"/>
    </source>
</evidence>
<dbReference type="CDD" id="cd06183">
    <property type="entry name" value="cyt_b5_reduct_like"/>
    <property type="match status" value="1"/>
</dbReference>
<evidence type="ECO:0000313" key="17">
    <source>
        <dbReference type="EMBL" id="KCW65143.1"/>
    </source>
</evidence>
<evidence type="ECO:0000256" key="8">
    <source>
        <dbReference type="ARBA" id="ARBA00022989"/>
    </source>
</evidence>
<evidence type="ECO:0000256" key="9">
    <source>
        <dbReference type="ARBA" id="ARBA00023002"/>
    </source>
</evidence>
<evidence type="ECO:0000256" key="11">
    <source>
        <dbReference type="ARBA" id="ARBA00023128"/>
    </source>
</evidence>
<feature type="binding site" evidence="13">
    <location>
        <position position="104"/>
    </location>
    <ligand>
        <name>FAD</name>
        <dbReference type="ChEBI" id="CHEBI:57692"/>
    </ligand>
</feature>
<evidence type="ECO:0000256" key="1">
    <source>
        <dbReference type="ARBA" id="ARBA00001974"/>
    </source>
</evidence>
<dbReference type="FunFam" id="3.40.50.80:FF:000019">
    <property type="entry name" value="NADH-cytochrome b5 reductase"/>
    <property type="match status" value="1"/>
</dbReference>
<dbReference type="PRINTS" id="PR00406">
    <property type="entry name" value="CYTB5RDTASE"/>
</dbReference>
<dbReference type="GO" id="GO:0005741">
    <property type="term" value="C:mitochondrial outer membrane"/>
    <property type="evidence" value="ECO:0007669"/>
    <property type="project" value="UniProtKB-SubCell"/>
</dbReference>
<protein>
    <recommendedName>
        <fullName evidence="14">NADH-cytochrome b5 reductase</fullName>
        <ecNumber evidence="14">1.6.2.2</ecNumber>
    </recommendedName>
</protein>
<evidence type="ECO:0000256" key="14">
    <source>
        <dbReference type="RuleBase" id="RU361226"/>
    </source>
</evidence>
<gene>
    <name evidence="17" type="ORF">EUGRSUZ_G02644</name>
</gene>
<keyword evidence="10 14" id="KW-0520">NAD</keyword>
<dbReference type="Pfam" id="PF00970">
    <property type="entry name" value="FAD_binding_6"/>
    <property type="match status" value="1"/>
</dbReference>
<dbReference type="eggNOG" id="KOG0534">
    <property type="taxonomic scope" value="Eukaryota"/>
</dbReference>
<keyword evidence="4 13" id="KW-0285">Flavoprotein</keyword>
<evidence type="ECO:0000256" key="6">
    <source>
        <dbReference type="ARBA" id="ARBA00022787"/>
    </source>
</evidence>
<dbReference type="SUPFAM" id="SSF63380">
    <property type="entry name" value="Riboflavin synthase domain-like"/>
    <property type="match status" value="1"/>
</dbReference>
<dbReference type="GO" id="GO:0090524">
    <property type="term" value="F:cytochrome-b5 reductase activity, acting on NADH"/>
    <property type="evidence" value="ECO:0007669"/>
    <property type="project" value="UniProtKB-EC"/>
</dbReference>
<dbReference type="PANTHER" id="PTHR19370">
    <property type="entry name" value="NADH-CYTOCHROME B5 REDUCTASE"/>
    <property type="match status" value="1"/>
</dbReference>
<dbReference type="InterPro" id="IPR039261">
    <property type="entry name" value="FNR_nucleotide-bd"/>
</dbReference>
<evidence type="ECO:0000256" key="5">
    <source>
        <dbReference type="ARBA" id="ARBA00022692"/>
    </source>
</evidence>
<keyword evidence="8 15" id="KW-1133">Transmembrane helix</keyword>
<dbReference type="Gramene" id="KCW65143">
    <property type="protein sequence ID" value="KCW65143"/>
    <property type="gene ID" value="EUGRSUZ_G02644"/>
</dbReference>
<dbReference type="STRING" id="71139.A0A059BGA2"/>
<dbReference type="EC" id="1.6.2.2" evidence="14"/>
<proteinExistence type="inferred from homology"/>
<accession>A0A059BGA2</accession>
<evidence type="ECO:0000256" key="13">
    <source>
        <dbReference type="PIRSR" id="PIRSR601834-1"/>
    </source>
</evidence>
<dbReference type="GO" id="GO:0022900">
    <property type="term" value="P:electron transport chain"/>
    <property type="evidence" value="ECO:0000318"/>
    <property type="project" value="GO_Central"/>
</dbReference>
<feature type="binding site" evidence="13">
    <location>
        <position position="130"/>
    </location>
    <ligand>
        <name>FAD</name>
        <dbReference type="ChEBI" id="CHEBI:57692"/>
    </ligand>
</feature>
<evidence type="ECO:0000256" key="12">
    <source>
        <dbReference type="ARBA" id="ARBA00023136"/>
    </source>
</evidence>
<evidence type="ECO:0000256" key="2">
    <source>
        <dbReference type="ARBA" id="ARBA00004294"/>
    </source>
</evidence>
<dbReference type="GO" id="GO:0016491">
    <property type="term" value="F:oxidoreductase activity"/>
    <property type="evidence" value="ECO:0000318"/>
    <property type="project" value="GO_Central"/>
</dbReference>
<feature type="binding site" evidence="13">
    <location>
        <position position="131"/>
    </location>
    <ligand>
        <name>FAD</name>
        <dbReference type="ChEBI" id="CHEBI:57692"/>
    </ligand>
</feature>
<dbReference type="SUPFAM" id="SSF52343">
    <property type="entry name" value="Ferredoxin reductase-like, C-terminal NADP-linked domain"/>
    <property type="match status" value="1"/>
</dbReference>
<dbReference type="InterPro" id="IPR001834">
    <property type="entry name" value="CBR-like"/>
</dbReference>
<keyword evidence="5 15" id="KW-0812">Transmembrane</keyword>